<proteinExistence type="predicted"/>
<keyword evidence="3" id="KW-1185">Reference proteome</keyword>
<gene>
    <name evidence="2" type="ORF">IF129_22210</name>
</gene>
<organism evidence="2 3">
    <name type="scientific">Streptomyces chumphonensis</name>
    <dbReference type="NCBI Taxonomy" id="1214925"/>
    <lineage>
        <taxon>Bacteria</taxon>
        <taxon>Bacillati</taxon>
        <taxon>Actinomycetota</taxon>
        <taxon>Actinomycetes</taxon>
        <taxon>Kitasatosporales</taxon>
        <taxon>Streptomycetaceae</taxon>
        <taxon>Streptomyces</taxon>
    </lineage>
</organism>
<dbReference type="Proteomes" id="UP000632289">
    <property type="component" value="Unassembled WGS sequence"/>
</dbReference>
<name>A0A927F3E4_9ACTN</name>
<reference evidence="2" key="1">
    <citation type="submission" date="2020-09" db="EMBL/GenBank/DDBJ databases">
        <title>Secondary metabolite and genome analysis of marine Streptomyces chumphonensis KK1-2T.</title>
        <authorList>
            <person name="Phongsopitanun W."/>
            <person name="Kanchanasin P."/>
            <person name="Pittayakhajonwut P."/>
            <person name="Suwanborirux K."/>
            <person name="Tanasupawat S."/>
        </authorList>
    </citation>
    <scope>NUCLEOTIDE SEQUENCE</scope>
    <source>
        <strain evidence="2">KK1-2</strain>
    </source>
</reference>
<dbReference type="Pfam" id="PF13560">
    <property type="entry name" value="HTH_31"/>
    <property type="match status" value="1"/>
</dbReference>
<evidence type="ECO:0000313" key="2">
    <source>
        <dbReference type="EMBL" id="MBD3934265.1"/>
    </source>
</evidence>
<evidence type="ECO:0000259" key="1">
    <source>
        <dbReference type="SMART" id="SM00530"/>
    </source>
</evidence>
<dbReference type="GO" id="GO:0003677">
    <property type="term" value="F:DNA binding"/>
    <property type="evidence" value="ECO:0007669"/>
    <property type="project" value="InterPro"/>
</dbReference>
<comment type="caution">
    <text evidence="2">The sequence shown here is derived from an EMBL/GenBank/DDBJ whole genome shotgun (WGS) entry which is preliminary data.</text>
</comment>
<dbReference type="EMBL" id="JACXYU010000015">
    <property type="protein sequence ID" value="MBD3934265.1"/>
    <property type="molecule type" value="Genomic_DNA"/>
</dbReference>
<dbReference type="SUPFAM" id="SSF47413">
    <property type="entry name" value="lambda repressor-like DNA-binding domains"/>
    <property type="match status" value="1"/>
</dbReference>
<dbReference type="InterPro" id="IPR043917">
    <property type="entry name" value="DUF5753"/>
</dbReference>
<dbReference type="Pfam" id="PF19054">
    <property type="entry name" value="DUF5753"/>
    <property type="match status" value="1"/>
</dbReference>
<evidence type="ECO:0000313" key="3">
    <source>
        <dbReference type="Proteomes" id="UP000632289"/>
    </source>
</evidence>
<sequence>MPSSKPLDPRASMAAYLGSRVRKRREALGWTQRELGCHVHVSHNRIAQVELATDPPPRALADAIDVALDADGEISDLWWHMTRETYVDWVREYMEKEARAVKVLTYAAHSVPGLLQTAAYARISLREGLPHLEEEELDRQVEARLSRRVLLEGDDPPFLWGVLDQAALHRRVGEQATMHEQLSHLLALARHPHITFQVLPFEAPQHPVTGGSLTLLSLPDGPDVAYLEGYSCGELVELPDRVTRYAHAYDLLQVNALPPAASQRLIRDTMKEHYA</sequence>
<dbReference type="SMART" id="SM00530">
    <property type="entry name" value="HTH_XRE"/>
    <property type="match status" value="1"/>
</dbReference>
<dbReference type="RefSeq" id="WP_191211566.1">
    <property type="nucleotide sequence ID" value="NZ_BAABKL010000002.1"/>
</dbReference>
<dbReference type="CDD" id="cd00093">
    <property type="entry name" value="HTH_XRE"/>
    <property type="match status" value="1"/>
</dbReference>
<dbReference type="Gene3D" id="1.10.260.40">
    <property type="entry name" value="lambda repressor-like DNA-binding domains"/>
    <property type="match status" value="1"/>
</dbReference>
<dbReference type="InterPro" id="IPR010982">
    <property type="entry name" value="Lambda_DNA-bd_dom_sf"/>
</dbReference>
<feature type="domain" description="HTH cro/C1-type" evidence="1">
    <location>
        <begin position="20"/>
        <end position="75"/>
    </location>
</feature>
<dbReference type="AlphaFoldDB" id="A0A927F3E4"/>
<dbReference type="InterPro" id="IPR001387">
    <property type="entry name" value="Cro/C1-type_HTH"/>
</dbReference>
<protein>
    <submittedName>
        <fullName evidence="2">Helix-turn-helix transcriptional regulator</fullName>
    </submittedName>
</protein>
<accession>A0A927F3E4</accession>